<keyword evidence="1" id="KW-0472">Membrane</keyword>
<keyword evidence="1" id="KW-0812">Transmembrane</keyword>
<name>A0A7X0DMS0_NOVIT</name>
<evidence type="ECO:0000313" key="2">
    <source>
        <dbReference type="EMBL" id="MBB6211351.1"/>
    </source>
</evidence>
<gene>
    <name evidence="2" type="ORF">FHS48_002788</name>
</gene>
<dbReference type="EMBL" id="JACIIX010000010">
    <property type="protein sequence ID" value="MBB6211351.1"/>
    <property type="molecule type" value="Genomic_DNA"/>
</dbReference>
<organism evidence="2 3">
    <name type="scientific">Novispirillum itersonii</name>
    <name type="common">Aquaspirillum itersonii</name>
    <dbReference type="NCBI Taxonomy" id="189"/>
    <lineage>
        <taxon>Bacteria</taxon>
        <taxon>Pseudomonadati</taxon>
        <taxon>Pseudomonadota</taxon>
        <taxon>Alphaproteobacteria</taxon>
        <taxon>Rhodospirillales</taxon>
        <taxon>Novispirillaceae</taxon>
        <taxon>Novispirillum</taxon>
    </lineage>
</organism>
<feature type="transmembrane region" description="Helical" evidence="1">
    <location>
        <begin position="97"/>
        <end position="117"/>
    </location>
</feature>
<feature type="transmembrane region" description="Helical" evidence="1">
    <location>
        <begin position="28"/>
        <end position="51"/>
    </location>
</feature>
<accession>A0A7X0DMS0</accession>
<sequence>MTDLPTPPVSPPPMAHPLRFTGSTAGYFRLWLVNLLLSVATLGVWSAWAKVRTKKYFYGHTRLAGSAFDYDTTGWVILKGRAVAVAVIAVWSVLTGFAPLAALPLGAVVFFGLPWIINRGLRFNARVTVWRNVRFDFQGSYGRTLLYFFVLIIPVYMTGLLGLPWLQRARSRYLTESYRFGTAPFHLTADLGEFYAAYLRTVLAGVLMLIPAIGIGVGLAVGLDGSTVLDSLNSDQAAGVTLVAIYAGIFVLTATVLPYLRAQILALTLNGTTLGGSATGRLHRFSCTLSPVRYAWICLSNLAAVAVSLGLLMPWATVRLHRYTVGAITAHAAEDLDGFVSAQETASGVISSEIMDLEGISVAL</sequence>
<reference evidence="2 3" key="1">
    <citation type="submission" date="2020-08" db="EMBL/GenBank/DDBJ databases">
        <title>Genomic Encyclopedia of Type Strains, Phase IV (KMG-IV): sequencing the most valuable type-strain genomes for metagenomic binning, comparative biology and taxonomic classification.</title>
        <authorList>
            <person name="Goeker M."/>
        </authorList>
    </citation>
    <scope>NUCLEOTIDE SEQUENCE [LARGE SCALE GENOMIC DNA]</scope>
    <source>
        <strain evidence="2 3">DSM 11590</strain>
    </source>
</reference>
<comment type="caution">
    <text evidence="2">The sequence shown here is derived from an EMBL/GenBank/DDBJ whole genome shotgun (WGS) entry which is preliminary data.</text>
</comment>
<evidence type="ECO:0000256" key="1">
    <source>
        <dbReference type="SAM" id="Phobius"/>
    </source>
</evidence>
<feature type="transmembrane region" description="Helical" evidence="1">
    <location>
        <begin position="294"/>
        <end position="313"/>
    </location>
</feature>
<feature type="transmembrane region" description="Helical" evidence="1">
    <location>
        <begin position="237"/>
        <end position="260"/>
    </location>
</feature>
<keyword evidence="3" id="KW-1185">Reference proteome</keyword>
<dbReference type="InterPro" id="IPR010295">
    <property type="entry name" value="DUF898"/>
</dbReference>
<dbReference type="AlphaFoldDB" id="A0A7X0DMS0"/>
<evidence type="ECO:0000313" key="3">
    <source>
        <dbReference type="Proteomes" id="UP000544872"/>
    </source>
</evidence>
<proteinExistence type="predicted"/>
<feature type="transmembrane region" description="Helical" evidence="1">
    <location>
        <begin position="202"/>
        <end position="225"/>
    </location>
</feature>
<feature type="transmembrane region" description="Helical" evidence="1">
    <location>
        <begin position="144"/>
        <end position="166"/>
    </location>
</feature>
<protein>
    <submittedName>
        <fullName evidence="2">Uncharacterized membrane protein YjgN (DUF898 family)</fullName>
    </submittedName>
</protein>
<keyword evidence="1" id="KW-1133">Transmembrane helix</keyword>
<dbReference type="Pfam" id="PF05987">
    <property type="entry name" value="DUF898"/>
    <property type="match status" value="1"/>
</dbReference>
<dbReference type="RefSeq" id="WP_184264159.1">
    <property type="nucleotide sequence ID" value="NZ_JACIIX010000010.1"/>
</dbReference>
<dbReference type="Proteomes" id="UP000544872">
    <property type="component" value="Unassembled WGS sequence"/>
</dbReference>